<organism evidence="9 10">
    <name type="scientific">Ridgeia piscesae</name>
    <name type="common">Tubeworm</name>
    <dbReference type="NCBI Taxonomy" id="27915"/>
    <lineage>
        <taxon>Eukaryota</taxon>
        <taxon>Metazoa</taxon>
        <taxon>Spiralia</taxon>
        <taxon>Lophotrochozoa</taxon>
        <taxon>Annelida</taxon>
        <taxon>Polychaeta</taxon>
        <taxon>Sedentaria</taxon>
        <taxon>Canalipalpata</taxon>
        <taxon>Sabellida</taxon>
        <taxon>Siboglinidae</taxon>
        <taxon>Ridgeia</taxon>
    </lineage>
</organism>
<dbReference type="SUPFAM" id="SSF54556">
    <property type="entry name" value="Chitinase insertion domain"/>
    <property type="match status" value="1"/>
</dbReference>
<proteinExistence type="inferred from homology"/>
<dbReference type="SMART" id="SM00636">
    <property type="entry name" value="Glyco_18"/>
    <property type="match status" value="1"/>
</dbReference>
<dbReference type="InterPro" id="IPR011583">
    <property type="entry name" value="Chitinase_II/V-like_cat"/>
</dbReference>
<dbReference type="Gene3D" id="3.20.20.80">
    <property type="entry name" value="Glycosidases"/>
    <property type="match status" value="1"/>
</dbReference>
<dbReference type="FunFam" id="3.10.50.10:FF:000001">
    <property type="entry name" value="Chitinase 3-like 1"/>
    <property type="match status" value="1"/>
</dbReference>
<dbReference type="PANTHER" id="PTHR11177">
    <property type="entry name" value="CHITINASE"/>
    <property type="match status" value="1"/>
</dbReference>
<gene>
    <name evidence="9" type="ORF">NP493_85g00003</name>
</gene>
<dbReference type="PROSITE" id="PS50940">
    <property type="entry name" value="CHIT_BIND_II"/>
    <property type="match status" value="1"/>
</dbReference>
<dbReference type="GO" id="GO:0004568">
    <property type="term" value="F:chitinase activity"/>
    <property type="evidence" value="ECO:0007669"/>
    <property type="project" value="TreeGrafter"/>
</dbReference>
<keyword evidence="3 6" id="KW-0378">Hydrolase</keyword>
<accession>A0AAD9UI98</accession>
<dbReference type="InterPro" id="IPR002557">
    <property type="entry name" value="Chitin-bd_dom"/>
</dbReference>
<dbReference type="Gene3D" id="3.10.50.10">
    <property type="match status" value="1"/>
</dbReference>
<dbReference type="SUPFAM" id="SSF51445">
    <property type="entry name" value="(Trans)glycosidases"/>
    <property type="match status" value="1"/>
</dbReference>
<dbReference type="PANTHER" id="PTHR11177:SF317">
    <property type="entry name" value="CHITINASE 12-RELATED"/>
    <property type="match status" value="1"/>
</dbReference>
<dbReference type="GO" id="GO:0005576">
    <property type="term" value="C:extracellular region"/>
    <property type="evidence" value="ECO:0007669"/>
    <property type="project" value="InterPro"/>
</dbReference>
<dbReference type="Pfam" id="PF00704">
    <property type="entry name" value="Glyco_hydro_18"/>
    <property type="match status" value="1"/>
</dbReference>
<reference evidence="9" key="1">
    <citation type="journal article" date="2023" name="Mol. Biol. Evol.">
        <title>Third-Generation Sequencing Reveals the Adaptive Role of the Epigenome in Three Deep-Sea Polychaetes.</title>
        <authorList>
            <person name="Perez M."/>
            <person name="Aroh O."/>
            <person name="Sun Y."/>
            <person name="Lan Y."/>
            <person name="Juniper S.K."/>
            <person name="Young C.R."/>
            <person name="Angers B."/>
            <person name="Qian P.Y."/>
        </authorList>
    </citation>
    <scope>NUCLEOTIDE SEQUENCE</scope>
    <source>
        <strain evidence="9">R07B-5</strain>
    </source>
</reference>
<keyword evidence="2" id="KW-0147">Chitin-binding</keyword>
<dbReference type="InterPro" id="IPR036508">
    <property type="entry name" value="Chitin-bd_dom_sf"/>
</dbReference>
<dbReference type="AlphaFoldDB" id="A0AAD9UI98"/>
<dbReference type="EMBL" id="JAODUO010000085">
    <property type="protein sequence ID" value="KAK2190227.1"/>
    <property type="molecule type" value="Genomic_DNA"/>
</dbReference>
<evidence type="ECO:0000256" key="2">
    <source>
        <dbReference type="ARBA" id="ARBA00022669"/>
    </source>
</evidence>
<name>A0AAD9UI98_RIDPI</name>
<dbReference type="GO" id="GO:0005975">
    <property type="term" value="P:carbohydrate metabolic process"/>
    <property type="evidence" value="ECO:0007669"/>
    <property type="project" value="InterPro"/>
</dbReference>
<dbReference type="InterPro" id="IPR029070">
    <property type="entry name" value="Chitinase_insertion_sf"/>
</dbReference>
<dbReference type="Pfam" id="PF01607">
    <property type="entry name" value="CBM_14"/>
    <property type="match status" value="1"/>
</dbReference>
<keyword evidence="4" id="KW-1015">Disulfide bond</keyword>
<dbReference type="Proteomes" id="UP001209878">
    <property type="component" value="Unassembled WGS sequence"/>
</dbReference>
<evidence type="ECO:0000256" key="4">
    <source>
        <dbReference type="ARBA" id="ARBA00023157"/>
    </source>
</evidence>
<dbReference type="GO" id="GO:0008061">
    <property type="term" value="F:chitin binding"/>
    <property type="evidence" value="ECO:0007669"/>
    <property type="project" value="UniProtKB-KW"/>
</dbReference>
<protein>
    <recommendedName>
        <fullName evidence="11">Chitinase</fullName>
    </recommendedName>
</protein>
<comment type="similarity">
    <text evidence="1">Belongs to the glycosyl hydrolase 18 family. Chitinase class II subfamily.</text>
</comment>
<evidence type="ECO:0000259" key="8">
    <source>
        <dbReference type="PROSITE" id="PS51910"/>
    </source>
</evidence>
<dbReference type="PROSITE" id="PS51910">
    <property type="entry name" value="GH18_2"/>
    <property type="match status" value="1"/>
</dbReference>
<dbReference type="SMART" id="SM00494">
    <property type="entry name" value="ChtBD2"/>
    <property type="match status" value="1"/>
</dbReference>
<evidence type="ECO:0000313" key="9">
    <source>
        <dbReference type="EMBL" id="KAK2190227.1"/>
    </source>
</evidence>
<dbReference type="PROSITE" id="PS01095">
    <property type="entry name" value="GH18_1"/>
    <property type="match status" value="1"/>
</dbReference>
<sequence length="340" mass="37429">MTAMLETAAKRADFISTRVFASITYLRQRNFDGLDLDFEYPGSRGSPAADKHRFTLLCQELRQAFDAESQSTGNPALLLSVAVPAGKPRVDNGYEVGQIAQVVDWIGLMSYDLHGSWESTTGHNSPLYHRSAESTAQRQLNVEWAANYWVQKGCPASKLVIGMPTYGRGFTLANPANHGMGAAANGAGAAGPITATAGFIAYYEVCSEFLLAGGTRVFHAEHQVPYAFKNDQWVGYDDVQSLTGKVNWLQTQGYGGWMVWALDLDDFKHNVCGQATPFTCTSRPDGFYANPADCSKFYRCVWGHPFSFDCPPGIYWDPSISNCNWIWNIPLAVLSQCTLL</sequence>
<dbReference type="Gene3D" id="2.170.140.10">
    <property type="entry name" value="Chitin binding domain"/>
    <property type="match status" value="1"/>
</dbReference>
<feature type="domain" description="Chitin-binding type-2" evidence="7">
    <location>
        <begin position="277"/>
        <end position="339"/>
    </location>
</feature>
<dbReference type="InterPro" id="IPR050314">
    <property type="entry name" value="Glycosyl_Hydrlase_18"/>
</dbReference>
<evidence type="ECO:0008006" key="11">
    <source>
        <dbReference type="Google" id="ProtNLM"/>
    </source>
</evidence>
<evidence type="ECO:0000256" key="1">
    <source>
        <dbReference type="ARBA" id="ARBA00009121"/>
    </source>
</evidence>
<comment type="caution">
    <text evidence="9">The sequence shown here is derived from an EMBL/GenBank/DDBJ whole genome shotgun (WGS) entry which is preliminary data.</text>
</comment>
<dbReference type="InterPro" id="IPR017853">
    <property type="entry name" value="GH"/>
</dbReference>
<evidence type="ECO:0000256" key="3">
    <source>
        <dbReference type="ARBA" id="ARBA00022801"/>
    </source>
</evidence>
<evidence type="ECO:0000256" key="6">
    <source>
        <dbReference type="RuleBase" id="RU000489"/>
    </source>
</evidence>
<feature type="domain" description="GH18" evidence="8">
    <location>
        <begin position="1"/>
        <end position="289"/>
    </location>
</feature>
<evidence type="ECO:0000259" key="7">
    <source>
        <dbReference type="PROSITE" id="PS50940"/>
    </source>
</evidence>
<evidence type="ECO:0000313" key="10">
    <source>
        <dbReference type="Proteomes" id="UP001209878"/>
    </source>
</evidence>
<dbReference type="GO" id="GO:0006032">
    <property type="term" value="P:chitin catabolic process"/>
    <property type="evidence" value="ECO:0007669"/>
    <property type="project" value="TreeGrafter"/>
</dbReference>
<dbReference type="SUPFAM" id="SSF57625">
    <property type="entry name" value="Invertebrate chitin-binding proteins"/>
    <property type="match status" value="1"/>
</dbReference>
<evidence type="ECO:0000256" key="5">
    <source>
        <dbReference type="ARBA" id="ARBA00023295"/>
    </source>
</evidence>
<dbReference type="InterPro" id="IPR001579">
    <property type="entry name" value="Glyco_hydro_18_chit_AS"/>
</dbReference>
<dbReference type="InterPro" id="IPR001223">
    <property type="entry name" value="Glyco_hydro18_cat"/>
</dbReference>
<keyword evidence="5 6" id="KW-0326">Glycosidase</keyword>
<keyword evidence="10" id="KW-1185">Reference proteome</keyword>